<dbReference type="Gene3D" id="3.40.30.10">
    <property type="entry name" value="Glutaredoxin"/>
    <property type="match status" value="1"/>
</dbReference>
<dbReference type="InterPro" id="IPR036282">
    <property type="entry name" value="Glutathione-S-Trfase_C_sf"/>
</dbReference>
<dbReference type="EMBL" id="QFPO01000003">
    <property type="protein sequence ID" value="PZQ18344.1"/>
    <property type="molecule type" value="Genomic_DNA"/>
</dbReference>
<dbReference type="Gene3D" id="1.20.1050.10">
    <property type="match status" value="1"/>
</dbReference>
<evidence type="ECO:0000259" key="4">
    <source>
        <dbReference type="PROSITE" id="PS50404"/>
    </source>
</evidence>
<comment type="similarity">
    <text evidence="1 3">Belongs to the GST superfamily.</text>
</comment>
<dbReference type="SUPFAM" id="SSF47616">
    <property type="entry name" value="GST C-terminal domain-like"/>
    <property type="match status" value="1"/>
</dbReference>
<dbReference type="InterPro" id="IPR036249">
    <property type="entry name" value="Thioredoxin-like_sf"/>
</dbReference>
<evidence type="ECO:0000256" key="3">
    <source>
        <dbReference type="RuleBase" id="RU003494"/>
    </source>
</evidence>
<evidence type="ECO:0000313" key="7">
    <source>
        <dbReference type="Proteomes" id="UP000249046"/>
    </source>
</evidence>
<protein>
    <submittedName>
        <fullName evidence="6">Glutathione S-transferase</fullName>
    </submittedName>
</protein>
<evidence type="ECO:0000256" key="1">
    <source>
        <dbReference type="ARBA" id="ARBA00007409"/>
    </source>
</evidence>
<evidence type="ECO:0000256" key="2">
    <source>
        <dbReference type="ARBA" id="ARBA00022679"/>
    </source>
</evidence>
<organism evidence="6 7">
    <name type="scientific">Rhodanobacter denitrificans</name>
    <dbReference type="NCBI Taxonomy" id="666685"/>
    <lineage>
        <taxon>Bacteria</taxon>
        <taxon>Pseudomonadati</taxon>
        <taxon>Pseudomonadota</taxon>
        <taxon>Gammaproteobacteria</taxon>
        <taxon>Lysobacterales</taxon>
        <taxon>Rhodanobacteraceae</taxon>
        <taxon>Rhodanobacter</taxon>
    </lineage>
</organism>
<dbReference type="PANTHER" id="PTHR44051:SF2">
    <property type="entry name" value="HYPOTHETICAL GLUTATHIONE S-TRANSFERASE LIKE PROTEIN"/>
    <property type="match status" value="1"/>
</dbReference>
<sequence length="212" mass="22808">MSSIPSTPLTLYRHPLSGHSHRVELFLSILGLPYELVDVDLKAGAHKRPEFLARNPFGQVPVLDDHGTIVFDSNAILVYLANKYDGSGHWLPADPVGAAAVQGWLSVAAGPVAYGPAAARLVTVFGAPYDAEDLKKRSAALLQVLDRRLDGRRYLAGDAPTIADVANYAYLAHAPEGNVDLSAYSNVLQWLSRVERLPGFVPMQRTAVGLAA</sequence>
<feature type="domain" description="GST N-terminal" evidence="4">
    <location>
        <begin position="7"/>
        <end position="88"/>
    </location>
</feature>
<dbReference type="SUPFAM" id="SSF52833">
    <property type="entry name" value="Thioredoxin-like"/>
    <property type="match status" value="1"/>
</dbReference>
<dbReference type="Pfam" id="PF02798">
    <property type="entry name" value="GST_N"/>
    <property type="match status" value="1"/>
</dbReference>
<dbReference type="AlphaFoldDB" id="A0A2W5KR20"/>
<proteinExistence type="inferred from homology"/>
<dbReference type="CDD" id="cd03206">
    <property type="entry name" value="GST_C_7"/>
    <property type="match status" value="1"/>
</dbReference>
<gene>
    <name evidence="6" type="ORF">DI564_03275</name>
</gene>
<dbReference type="InterPro" id="IPR010987">
    <property type="entry name" value="Glutathione-S-Trfase_C-like"/>
</dbReference>
<accession>A0A2W5KR20</accession>
<dbReference type="Proteomes" id="UP000249046">
    <property type="component" value="Unassembled WGS sequence"/>
</dbReference>
<evidence type="ECO:0000259" key="5">
    <source>
        <dbReference type="PROSITE" id="PS50405"/>
    </source>
</evidence>
<comment type="caution">
    <text evidence="6">The sequence shown here is derived from an EMBL/GenBank/DDBJ whole genome shotgun (WGS) entry which is preliminary data.</text>
</comment>
<dbReference type="GO" id="GO:0016740">
    <property type="term" value="F:transferase activity"/>
    <property type="evidence" value="ECO:0007669"/>
    <property type="project" value="UniProtKB-KW"/>
</dbReference>
<dbReference type="PANTHER" id="PTHR44051">
    <property type="entry name" value="GLUTATHIONE S-TRANSFERASE-RELATED"/>
    <property type="match status" value="1"/>
</dbReference>
<keyword evidence="2 6" id="KW-0808">Transferase</keyword>
<dbReference type="InterPro" id="IPR040079">
    <property type="entry name" value="Glutathione_S-Trfase"/>
</dbReference>
<dbReference type="InterPro" id="IPR004045">
    <property type="entry name" value="Glutathione_S-Trfase_N"/>
</dbReference>
<dbReference type="InterPro" id="IPR004046">
    <property type="entry name" value="GST_C"/>
</dbReference>
<dbReference type="FunFam" id="3.40.30.10:FF:000039">
    <property type="entry name" value="Glutathione S-transferase domain"/>
    <property type="match status" value="1"/>
</dbReference>
<dbReference type="PROSITE" id="PS50404">
    <property type="entry name" value="GST_NTER"/>
    <property type="match status" value="1"/>
</dbReference>
<dbReference type="SFLD" id="SFLDG00358">
    <property type="entry name" value="Main_(cytGST)"/>
    <property type="match status" value="1"/>
</dbReference>
<dbReference type="PROSITE" id="PS50405">
    <property type="entry name" value="GST_CTER"/>
    <property type="match status" value="1"/>
</dbReference>
<dbReference type="SFLD" id="SFLDS00019">
    <property type="entry name" value="Glutathione_Transferase_(cytos"/>
    <property type="match status" value="1"/>
</dbReference>
<feature type="domain" description="GST C-terminal" evidence="5">
    <location>
        <begin position="94"/>
        <end position="212"/>
    </location>
</feature>
<dbReference type="CDD" id="cd03056">
    <property type="entry name" value="GST_N_4"/>
    <property type="match status" value="1"/>
</dbReference>
<reference evidence="6 7" key="1">
    <citation type="submission" date="2017-08" db="EMBL/GenBank/DDBJ databases">
        <title>Infants hospitalized years apart are colonized by the same room-sourced microbial strains.</title>
        <authorList>
            <person name="Brooks B."/>
            <person name="Olm M.R."/>
            <person name="Firek B.A."/>
            <person name="Baker R."/>
            <person name="Thomas B.C."/>
            <person name="Morowitz M.J."/>
            <person name="Banfield J.F."/>
        </authorList>
    </citation>
    <scope>NUCLEOTIDE SEQUENCE [LARGE SCALE GENOMIC DNA]</scope>
    <source>
        <strain evidence="6">S2_005_003_R2_42</strain>
    </source>
</reference>
<dbReference type="SFLD" id="SFLDG01151">
    <property type="entry name" value="Main.2:_Nu-like"/>
    <property type="match status" value="1"/>
</dbReference>
<dbReference type="Pfam" id="PF00043">
    <property type="entry name" value="GST_C"/>
    <property type="match status" value="1"/>
</dbReference>
<evidence type="ECO:0000313" key="6">
    <source>
        <dbReference type="EMBL" id="PZQ18344.1"/>
    </source>
</evidence>
<name>A0A2W5KR20_9GAMM</name>